<dbReference type="Pfam" id="PF13649">
    <property type="entry name" value="Methyltransf_25"/>
    <property type="match status" value="1"/>
</dbReference>
<evidence type="ECO:0000313" key="4">
    <source>
        <dbReference type="EMBL" id="QDO98214.1"/>
    </source>
</evidence>
<keyword evidence="5" id="KW-1185">Reference proteome</keyword>
<gene>
    <name evidence="4" type="ORF">FNB15_13460</name>
</gene>
<reference evidence="4 5" key="1">
    <citation type="submission" date="2019-07" db="EMBL/GenBank/DDBJ databases">
        <title>Genome sequencing for Ferrovibrio sp. K5.</title>
        <authorList>
            <person name="Park S.-J."/>
        </authorList>
    </citation>
    <scope>NUCLEOTIDE SEQUENCE [LARGE SCALE GENOMIC DNA]</scope>
    <source>
        <strain evidence="4 5">K5</strain>
    </source>
</reference>
<dbReference type="KEGG" id="fer:FNB15_13460"/>
<dbReference type="Proteomes" id="UP000317496">
    <property type="component" value="Chromosome"/>
</dbReference>
<evidence type="ECO:0000256" key="1">
    <source>
        <dbReference type="ARBA" id="ARBA00022603"/>
    </source>
</evidence>
<dbReference type="GO" id="GO:0030798">
    <property type="term" value="F:trans-aconitate 2-methyltransferase activity"/>
    <property type="evidence" value="ECO:0007669"/>
    <property type="project" value="InterPro"/>
</dbReference>
<proteinExistence type="predicted"/>
<organism evidence="4 5">
    <name type="scientific">Ferrovibrio terrae</name>
    <dbReference type="NCBI Taxonomy" id="2594003"/>
    <lineage>
        <taxon>Bacteria</taxon>
        <taxon>Pseudomonadati</taxon>
        <taxon>Pseudomonadota</taxon>
        <taxon>Alphaproteobacteria</taxon>
        <taxon>Rhodospirillales</taxon>
        <taxon>Rhodospirillaceae</taxon>
        <taxon>Ferrovibrio</taxon>
    </lineage>
</organism>
<dbReference type="Gene3D" id="3.40.50.150">
    <property type="entry name" value="Vaccinia Virus protein VP39"/>
    <property type="match status" value="1"/>
</dbReference>
<dbReference type="AlphaFoldDB" id="A0A516H363"/>
<dbReference type="OrthoDB" id="9795085at2"/>
<accession>A0A516H363</accession>
<dbReference type="PANTHER" id="PTHR43861">
    <property type="entry name" value="TRANS-ACONITATE 2-METHYLTRANSFERASE-RELATED"/>
    <property type="match status" value="1"/>
</dbReference>
<dbReference type="EMBL" id="CP041636">
    <property type="protein sequence ID" value="QDO98214.1"/>
    <property type="molecule type" value="Genomic_DNA"/>
</dbReference>
<keyword evidence="2 4" id="KW-0808">Transferase</keyword>
<dbReference type="SUPFAM" id="SSF53335">
    <property type="entry name" value="S-adenosyl-L-methionine-dependent methyltransferases"/>
    <property type="match status" value="1"/>
</dbReference>
<dbReference type="InterPro" id="IPR029063">
    <property type="entry name" value="SAM-dependent_MTases_sf"/>
</dbReference>
<protein>
    <submittedName>
        <fullName evidence="4">Methyltransferase domain-containing protein</fullName>
    </submittedName>
</protein>
<dbReference type="GO" id="GO:0032259">
    <property type="term" value="P:methylation"/>
    <property type="evidence" value="ECO:0007669"/>
    <property type="project" value="UniProtKB-KW"/>
</dbReference>
<evidence type="ECO:0000256" key="2">
    <source>
        <dbReference type="ARBA" id="ARBA00022679"/>
    </source>
</evidence>
<dbReference type="RefSeq" id="WP_144069195.1">
    <property type="nucleotide sequence ID" value="NZ_CP041636.1"/>
</dbReference>
<dbReference type="InterPro" id="IPR041698">
    <property type="entry name" value="Methyltransf_25"/>
</dbReference>
<dbReference type="Gene3D" id="1.10.150.290">
    <property type="entry name" value="S-adenosyl-L-methionine-dependent methyltransferases"/>
    <property type="match status" value="1"/>
</dbReference>
<feature type="domain" description="Methyltransferase" evidence="3">
    <location>
        <begin position="38"/>
        <end position="131"/>
    </location>
</feature>
<dbReference type="CDD" id="cd02440">
    <property type="entry name" value="AdoMet_MTases"/>
    <property type="match status" value="1"/>
</dbReference>
<evidence type="ECO:0000313" key="5">
    <source>
        <dbReference type="Proteomes" id="UP000317496"/>
    </source>
</evidence>
<sequence length="264" mass="29596">MSWDPTQYLKFAGERLRPAIDLLDRVPLVAEADADIAVVDLGCGAGNLTPLMQLRWPQARHIGVDASATMLARAKQDYPTADFIEADIATWKPQKDLGGPVDLIYSNAALQWLDGHDTLIPGLLDGLKPGGWLAIQMPRNHGALSHTSIVDTIELGPWRAKLEPHLRRRPVAEPQAYWRMLHERTAALDIWESEYLQVLSGANPVAEFTKGTALKPFLDLLDEPERSAFEADYRNRIANAYQREADGRTLFPFRRLFILAQKPL</sequence>
<keyword evidence="1 4" id="KW-0489">Methyltransferase</keyword>
<dbReference type="InterPro" id="IPR023149">
    <property type="entry name" value="Trans_acon_MeTrfase_C"/>
</dbReference>
<dbReference type="PANTHER" id="PTHR43861:SF1">
    <property type="entry name" value="TRANS-ACONITATE 2-METHYLTRANSFERASE"/>
    <property type="match status" value="1"/>
</dbReference>
<name>A0A516H363_9PROT</name>
<evidence type="ECO:0000259" key="3">
    <source>
        <dbReference type="Pfam" id="PF13649"/>
    </source>
</evidence>